<dbReference type="PANTHER" id="PTHR30352:SF5">
    <property type="entry name" value="PYRUVATE FORMATE-LYASE 1-ACTIVATING ENZYME"/>
    <property type="match status" value="1"/>
</dbReference>
<dbReference type="RefSeq" id="WP_092235416.1">
    <property type="nucleotide sequence ID" value="NZ_FNLL01000008.1"/>
</dbReference>
<evidence type="ECO:0000256" key="3">
    <source>
        <dbReference type="ARBA" id="ARBA00022723"/>
    </source>
</evidence>
<dbReference type="AlphaFoldDB" id="A0A1H2IE26"/>
<dbReference type="PROSITE" id="PS51918">
    <property type="entry name" value="RADICAL_SAM"/>
    <property type="match status" value="1"/>
</dbReference>
<evidence type="ECO:0000256" key="2">
    <source>
        <dbReference type="ARBA" id="ARBA00022691"/>
    </source>
</evidence>
<dbReference type="InterPro" id="IPR058240">
    <property type="entry name" value="rSAM_sf"/>
</dbReference>
<gene>
    <name evidence="8" type="ORF">SAMN04487931_108114</name>
</gene>
<dbReference type="NCBIfam" id="TIGR04337">
    <property type="entry name" value="AmmeMemoSam_rS"/>
    <property type="match status" value="1"/>
</dbReference>
<reference evidence="9" key="1">
    <citation type="submission" date="2016-10" db="EMBL/GenBank/DDBJ databases">
        <authorList>
            <person name="Varghese N."/>
            <person name="Submissions S."/>
        </authorList>
    </citation>
    <scope>NUCLEOTIDE SEQUENCE [LARGE SCALE GENOMIC DNA]</scope>
    <source>
        <strain evidence="9">DSM 3384</strain>
    </source>
</reference>
<keyword evidence="4 6" id="KW-0408">Iron</keyword>
<dbReference type="InterPro" id="IPR027596">
    <property type="entry name" value="AmmeMemoSam_rS"/>
</dbReference>
<dbReference type="GO" id="GO:0016829">
    <property type="term" value="F:lyase activity"/>
    <property type="evidence" value="ECO:0007669"/>
    <property type="project" value="UniProtKB-KW"/>
</dbReference>
<evidence type="ECO:0000256" key="4">
    <source>
        <dbReference type="ARBA" id="ARBA00023004"/>
    </source>
</evidence>
<feature type="binding site" evidence="6">
    <location>
        <position position="88"/>
    </location>
    <ligand>
        <name>[4Fe-4S] cluster</name>
        <dbReference type="ChEBI" id="CHEBI:49883"/>
        <note>4Fe-4S-S-AdoMet</note>
    </ligand>
</feature>
<organism evidence="8 9">
    <name type="scientific">Desulfobacula phenolica</name>
    <dbReference type="NCBI Taxonomy" id="90732"/>
    <lineage>
        <taxon>Bacteria</taxon>
        <taxon>Pseudomonadati</taxon>
        <taxon>Thermodesulfobacteriota</taxon>
        <taxon>Desulfobacteria</taxon>
        <taxon>Desulfobacterales</taxon>
        <taxon>Desulfobacteraceae</taxon>
        <taxon>Desulfobacula</taxon>
    </lineage>
</organism>
<dbReference type="InterPro" id="IPR006638">
    <property type="entry name" value="Elp3/MiaA/NifB-like_rSAM"/>
</dbReference>
<dbReference type="Gene3D" id="3.20.20.70">
    <property type="entry name" value="Aldolase class I"/>
    <property type="match status" value="1"/>
</dbReference>
<feature type="domain" description="Radical SAM core" evidence="7">
    <location>
        <begin position="66"/>
        <end position="287"/>
    </location>
</feature>
<keyword evidence="9" id="KW-1185">Reference proteome</keyword>
<keyword evidence="8" id="KW-0670">Pyruvate</keyword>
<dbReference type="CDD" id="cd01335">
    <property type="entry name" value="Radical_SAM"/>
    <property type="match status" value="1"/>
</dbReference>
<keyword evidence="5 6" id="KW-0411">Iron-sulfur</keyword>
<comment type="cofactor">
    <cofactor evidence="6">
        <name>[4Fe-4S] cluster</name>
        <dbReference type="ChEBI" id="CHEBI:49883"/>
    </cofactor>
    <text evidence="6">Binds 1 [4Fe-4S] cluster. The cluster is coordinated with 3 cysteines and an exchangeable S-adenosyl-L-methionine.</text>
</comment>
<name>A0A1H2IE26_9BACT</name>
<dbReference type="EMBL" id="FNLL01000008">
    <property type="protein sequence ID" value="SDU42333.1"/>
    <property type="molecule type" value="Genomic_DNA"/>
</dbReference>
<dbReference type="Pfam" id="PF04055">
    <property type="entry name" value="Radical_SAM"/>
    <property type="match status" value="1"/>
</dbReference>
<protein>
    <submittedName>
        <fullName evidence="8">Pyruvate formate lyase activating enzyme</fullName>
    </submittedName>
</protein>
<evidence type="ECO:0000256" key="5">
    <source>
        <dbReference type="ARBA" id="ARBA00023014"/>
    </source>
</evidence>
<evidence type="ECO:0000313" key="9">
    <source>
        <dbReference type="Proteomes" id="UP000199608"/>
    </source>
</evidence>
<keyword evidence="3 6" id="KW-0479">Metal-binding</keyword>
<dbReference type="SFLD" id="SFLDS00029">
    <property type="entry name" value="Radical_SAM"/>
    <property type="match status" value="1"/>
</dbReference>
<evidence type="ECO:0000259" key="7">
    <source>
        <dbReference type="PROSITE" id="PS51918"/>
    </source>
</evidence>
<keyword evidence="2 6" id="KW-0949">S-adenosyl-L-methionine</keyword>
<accession>A0A1H2IE26</accession>
<proteinExistence type="predicted"/>
<feature type="binding site" evidence="6">
    <location>
        <position position="81"/>
    </location>
    <ligand>
        <name>[4Fe-4S] cluster</name>
        <dbReference type="ChEBI" id="CHEBI:49883"/>
        <note>4Fe-4S-S-AdoMet</note>
    </ligand>
</feature>
<sequence length="336" mass="37669">METLIYEKLDEKKVRCGICRHFCVIKDGKRGICGVRENKGGRLMSLVYPKVIATGVDPIEKKPVFHLKPGSFSYSIATVGCNLKCAFCQNANIAQMPSDNNGLIQGREFFPEQIVKDAVKNGCDSIAYTYTEPTVFFELALETARLARAKGLFNIFVTNGYMSTKVLEMVSPFLDAANVDLKAFDDKFYKTFCTARLEPVKENIKRMKDLGILVEITTLLIPGLNDDKNDLTAMAQYIANDLGCETPWHISRFHPCYHMTDRPPTPLSVLETAYESGRQAGLRYVYIGNVPGQSSENTYCHSCDALLVKRYAYQVESFLQEGGKCPRCDTIAYGIY</sequence>
<dbReference type="InterPro" id="IPR007197">
    <property type="entry name" value="rSAM"/>
</dbReference>
<evidence type="ECO:0000313" key="8">
    <source>
        <dbReference type="EMBL" id="SDU42333.1"/>
    </source>
</evidence>
<dbReference type="InterPro" id="IPR034457">
    <property type="entry name" value="Organic_radical-activating"/>
</dbReference>
<dbReference type="InterPro" id="IPR016431">
    <property type="entry name" value="Pyrv-formate_lyase-activ_prd"/>
</dbReference>
<dbReference type="PIRSF" id="PIRSF004869">
    <property type="entry name" value="PflX_prd"/>
    <property type="match status" value="1"/>
</dbReference>
<dbReference type="SMART" id="SM00729">
    <property type="entry name" value="Elp3"/>
    <property type="match status" value="1"/>
</dbReference>
<evidence type="ECO:0000256" key="6">
    <source>
        <dbReference type="PIRSR" id="PIRSR004869-50"/>
    </source>
</evidence>
<evidence type="ECO:0000256" key="1">
    <source>
        <dbReference type="ARBA" id="ARBA00022485"/>
    </source>
</evidence>
<feature type="binding site" evidence="6">
    <location>
        <position position="85"/>
    </location>
    <ligand>
        <name>[4Fe-4S] cluster</name>
        <dbReference type="ChEBI" id="CHEBI:49883"/>
        <note>4Fe-4S-S-AdoMet</note>
    </ligand>
</feature>
<dbReference type="Proteomes" id="UP000199608">
    <property type="component" value="Unassembled WGS sequence"/>
</dbReference>
<dbReference type="InterPro" id="IPR013785">
    <property type="entry name" value="Aldolase_TIM"/>
</dbReference>
<dbReference type="GO" id="GO:0051539">
    <property type="term" value="F:4 iron, 4 sulfur cluster binding"/>
    <property type="evidence" value="ECO:0007669"/>
    <property type="project" value="UniProtKB-KW"/>
</dbReference>
<keyword evidence="8" id="KW-0456">Lyase</keyword>
<keyword evidence="1" id="KW-0004">4Fe-4S</keyword>
<dbReference type="SFLD" id="SFLDG01101">
    <property type="entry name" value="Uncharacterised_Radical_SAM_Su"/>
    <property type="match status" value="1"/>
</dbReference>
<dbReference type="PANTHER" id="PTHR30352">
    <property type="entry name" value="PYRUVATE FORMATE-LYASE-ACTIVATING ENZYME"/>
    <property type="match status" value="1"/>
</dbReference>
<dbReference type="SUPFAM" id="SSF102114">
    <property type="entry name" value="Radical SAM enzymes"/>
    <property type="match status" value="1"/>
</dbReference>
<dbReference type="GO" id="GO:0046872">
    <property type="term" value="F:metal ion binding"/>
    <property type="evidence" value="ECO:0007669"/>
    <property type="project" value="UniProtKB-KW"/>
</dbReference>